<dbReference type="InterPro" id="IPR014056">
    <property type="entry name" value="TypeIITA-like_toxin_pred"/>
</dbReference>
<accession>A0A7C3LVA9</accession>
<protein>
    <submittedName>
        <fullName evidence="2">Type II toxin-antitoxin system RelE/ParE family toxin</fullName>
    </submittedName>
</protein>
<proteinExistence type="predicted"/>
<dbReference type="AlphaFoldDB" id="A0A7C3LVA9"/>
<dbReference type="Pfam" id="PF05973">
    <property type="entry name" value="Gp49"/>
    <property type="match status" value="1"/>
</dbReference>
<gene>
    <name evidence="2" type="ORF">ENX03_08325</name>
</gene>
<name>A0A7C3LVA9_9BACT</name>
<reference evidence="2" key="1">
    <citation type="journal article" date="2020" name="mSystems">
        <title>Genome- and Community-Level Interaction Insights into Carbon Utilization and Element Cycling Functions of Hydrothermarchaeota in Hydrothermal Sediment.</title>
        <authorList>
            <person name="Zhou Z."/>
            <person name="Liu Y."/>
            <person name="Xu W."/>
            <person name="Pan J."/>
            <person name="Luo Z.H."/>
            <person name="Li M."/>
        </authorList>
    </citation>
    <scope>NUCLEOTIDE SEQUENCE [LARGE SCALE GENOMIC DNA]</scope>
    <source>
        <strain evidence="2">SpSt-902</strain>
    </source>
</reference>
<dbReference type="EMBL" id="DTMM01000174">
    <property type="protein sequence ID" value="HFT93921.1"/>
    <property type="molecule type" value="Genomic_DNA"/>
</dbReference>
<dbReference type="PIRSF" id="PIRSF028744">
    <property type="entry name" value="Addict_mod_HI1419"/>
    <property type="match status" value="1"/>
</dbReference>
<sequence length="100" mass="11395">MIVLRQTETFSRWLSRLSDQIGRARILARLKRILTTGNMGDVKPVGEGVSEIRIDTGPGYRLYFVRRGNTVIFLLCGGDKSTQDRESRGPGNWQKQWSEP</sequence>
<feature type="region of interest" description="Disordered" evidence="1">
    <location>
        <begin position="80"/>
        <end position="100"/>
    </location>
</feature>
<evidence type="ECO:0000256" key="1">
    <source>
        <dbReference type="SAM" id="MobiDB-lite"/>
    </source>
</evidence>
<evidence type="ECO:0000313" key="2">
    <source>
        <dbReference type="EMBL" id="HFT93921.1"/>
    </source>
</evidence>
<dbReference type="PANTHER" id="PTHR41791">
    <property type="entry name" value="SSL7039 PROTEIN"/>
    <property type="match status" value="1"/>
</dbReference>
<dbReference type="InterPro" id="IPR009241">
    <property type="entry name" value="HigB-like"/>
</dbReference>
<dbReference type="NCBIfam" id="TIGR02683">
    <property type="entry name" value="upstrm_HI1419"/>
    <property type="match status" value="1"/>
</dbReference>
<comment type="caution">
    <text evidence="2">The sequence shown here is derived from an EMBL/GenBank/DDBJ whole genome shotgun (WGS) entry which is preliminary data.</text>
</comment>
<organism evidence="2">
    <name type="scientific">Leptospirillum ferriphilum</name>
    <dbReference type="NCBI Taxonomy" id="178606"/>
    <lineage>
        <taxon>Bacteria</taxon>
        <taxon>Pseudomonadati</taxon>
        <taxon>Nitrospirota</taxon>
        <taxon>Nitrospiria</taxon>
        <taxon>Nitrospirales</taxon>
        <taxon>Nitrospiraceae</taxon>
        <taxon>Leptospirillum</taxon>
    </lineage>
</organism>
<dbReference type="PANTHER" id="PTHR41791:SF1">
    <property type="entry name" value="SSL7039 PROTEIN"/>
    <property type="match status" value="1"/>
</dbReference>